<dbReference type="EMBL" id="JALAZD010000001">
    <property type="protein sequence ID" value="MCI0127129.1"/>
    <property type="molecule type" value="Genomic_DNA"/>
</dbReference>
<proteinExistence type="inferred from homology"/>
<dbReference type="Gene3D" id="1.20.1600.10">
    <property type="entry name" value="Outer membrane efflux proteins (OEP)"/>
    <property type="match status" value="1"/>
</dbReference>
<dbReference type="SUPFAM" id="SSF56954">
    <property type="entry name" value="Outer membrane efflux proteins (OEP)"/>
    <property type="match status" value="1"/>
</dbReference>
<dbReference type="GO" id="GO:0009279">
    <property type="term" value="C:cell outer membrane"/>
    <property type="evidence" value="ECO:0007669"/>
    <property type="project" value="UniProtKB-SubCell"/>
</dbReference>
<dbReference type="GO" id="GO:1990281">
    <property type="term" value="C:efflux pump complex"/>
    <property type="evidence" value="ECO:0007669"/>
    <property type="project" value="TreeGrafter"/>
</dbReference>
<gene>
    <name evidence="9" type="ORF">ML536_09850</name>
</gene>
<evidence type="ECO:0000256" key="2">
    <source>
        <dbReference type="ARBA" id="ARBA00007613"/>
    </source>
</evidence>
<protein>
    <submittedName>
        <fullName evidence="9">TolC family outer membrane protein</fullName>
    </submittedName>
</protein>
<evidence type="ECO:0000256" key="1">
    <source>
        <dbReference type="ARBA" id="ARBA00004442"/>
    </source>
</evidence>
<dbReference type="Proteomes" id="UP001156140">
    <property type="component" value="Unassembled WGS sequence"/>
</dbReference>
<dbReference type="PANTHER" id="PTHR30026">
    <property type="entry name" value="OUTER MEMBRANE PROTEIN TOLC"/>
    <property type="match status" value="1"/>
</dbReference>
<evidence type="ECO:0000256" key="7">
    <source>
        <dbReference type="ARBA" id="ARBA00023237"/>
    </source>
</evidence>
<dbReference type="InterPro" id="IPR010130">
    <property type="entry name" value="T1SS_OMP_TolC"/>
</dbReference>
<keyword evidence="10" id="KW-1185">Reference proteome</keyword>
<keyword evidence="6" id="KW-0472">Membrane</keyword>
<keyword evidence="4" id="KW-1134">Transmembrane beta strand</keyword>
<evidence type="ECO:0000256" key="3">
    <source>
        <dbReference type="ARBA" id="ARBA00022448"/>
    </source>
</evidence>
<keyword evidence="8" id="KW-0732">Signal</keyword>
<dbReference type="RefSeq" id="WP_182400256.1">
    <property type="nucleotide sequence ID" value="NZ_JAKETQ010000001.1"/>
</dbReference>
<dbReference type="InterPro" id="IPR003423">
    <property type="entry name" value="OMP_efflux"/>
</dbReference>
<keyword evidence="7" id="KW-0998">Cell outer membrane</keyword>
<dbReference type="AlphaFoldDB" id="A0AA41QM49"/>
<evidence type="ECO:0000313" key="9">
    <source>
        <dbReference type="EMBL" id="MCI0127129.1"/>
    </source>
</evidence>
<dbReference type="PANTHER" id="PTHR30026:SF22">
    <property type="entry name" value="OUTER MEMBRANE EFFLUX PROTEIN"/>
    <property type="match status" value="1"/>
</dbReference>
<comment type="subcellular location">
    <subcellularLocation>
        <location evidence="1">Cell outer membrane</location>
    </subcellularLocation>
</comment>
<keyword evidence="3" id="KW-0813">Transport</keyword>
<name>A0AA41QM49_9HYPH</name>
<evidence type="ECO:0000256" key="5">
    <source>
        <dbReference type="ARBA" id="ARBA00022692"/>
    </source>
</evidence>
<reference evidence="9" key="1">
    <citation type="submission" date="2022-03" db="EMBL/GenBank/DDBJ databases">
        <title>The complete genome sequence of a Methyloterrigena soli.</title>
        <authorList>
            <person name="Zi Z."/>
        </authorList>
    </citation>
    <scope>NUCLEOTIDE SEQUENCE</scope>
    <source>
        <strain evidence="9">M48</strain>
    </source>
</reference>
<evidence type="ECO:0000313" key="10">
    <source>
        <dbReference type="Proteomes" id="UP001156140"/>
    </source>
</evidence>
<comment type="similarity">
    <text evidence="2">Belongs to the outer membrane factor (OMF) (TC 1.B.17) family.</text>
</comment>
<sequence>MNFRTICVSALALVVAAAPVSVQAESLREALTAAYNNNPNITSALLAVKSTAEGIVTAKAGRLPSIGAGLDLTHSFNNAVNGNFNSTDTATLGLSYNQTLFDNGKTDAAIEQARAMTEVSAQALRNAEQNVLLSVVQAYMGVIRDSQLVQLRSDNVKFLQAQVKSAQDRLDIGEGTKLDVSQAQTGLATGVASYQAAIANLQTSQASYERWVGHKPRNLTQDFSFKGMLPKSVEEAIAASDVYHPAILSAKAAIRAAQSGSDQARAAFGPTMNLIGKIGTTGTLNESAGNSTNVISGSVGLSLSIPLYSGGVLGASVRKANLGQMKSEFDAQVTRDQVREAVVTSWATLQNAVAQIDAAQQALNAASLALDATVQSRDVGQSTTLDVLNAQSQVTQARESLISATSSRVIASFALVSATGKLSAGDLKLPVKIKSADGYIATVEDVWQDLRAIAE</sequence>
<organism evidence="9 10">
    <name type="scientific">Paradevosia shaoguanensis</name>
    <dbReference type="NCBI Taxonomy" id="1335043"/>
    <lineage>
        <taxon>Bacteria</taxon>
        <taxon>Pseudomonadati</taxon>
        <taxon>Pseudomonadota</taxon>
        <taxon>Alphaproteobacteria</taxon>
        <taxon>Hyphomicrobiales</taxon>
        <taxon>Devosiaceae</taxon>
        <taxon>Paradevosia</taxon>
    </lineage>
</organism>
<evidence type="ECO:0000256" key="6">
    <source>
        <dbReference type="ARBA" id="ARBA00023136"/>
    </source>
</evidence>
<dbReference type="GO" id="GO:0015562">
    <property type="term" value="F:efflux transmembrane transporter activity"/>
    <property type="evidence" value="ECO:0007669"/>
    <property type="project" value="InterPro"/>
</dbReference>
<feature type="signal peptide" evidence="8">
    <location>
        <begin position="1"/>
        <end position="24"/>
    </location>
</feature>
<evidence type="ECO:0000256" key="4">
    <source>
        <dbReference type="ARBA" id="ARBA00022452"/>
    </source>
</evidence>
<dbReference type="Pfam" id="PF02321">
    <property type="entry name" value="OEP"/>
    <property type="match status" value="2"/>
</dbReference>
<dbReference type="InterPro" id="IPR051906">
    <property type="entry name" value="TolC-like"/>
</dbReference>
<evidence type="ECO:0000256" key="8">
    <source>
        <dbReference type="SAM" id="SignalP"/>
    </source>
</evidence>
<dbReference type="NCBIfam" id="TIGR01844">
    <property type="entry name" value="type_I_sec_TolC"/>
    <property type="match status" value="1"/>
</dbReference>
<feature type="chain" id="PRO_5041296337" evidence="8">
    <location>
        <begin position="25"/>
        <end position="455"/>
    </location>
</feature>
<comment type="caution">
    <text evidence="9">The sequence shown here is derived from an EMBL/GenBank/DDBJ whole genome shotgun (WGS) entry which is preliminary data.</text>
</comment>
<accession>A0AA41QM49</accession>
<dbReference type="GO" id="GO:0015288">
    <property type="term" value="F:porin activity"/>
    <property type="evidence" value="ECO:0007669"/>
    <property type="project" value="TreeGrafter"/>
</dbReference>
<keyword evidence="5" id="KW-0812">Transmembrane</keyword>